<dbReference type="RefSeq" id="WP_101305859.1">
    <property type="nucleotide sequence ID" value="NZ_CP025299.1"/>
</dbReference>
<evidence type="ECO:0000313" key="7">
    <source>
        <dbReference type="Proteomes" id="UP000233276"/>
    </source>
</evidence>
<dbReference type="InterPro" id="IPR036188">
    <property type="entry name" value="FAD/NAD-bd_sf"/>
</dbReference>
<protein>
    <submittedName>
        <fullName evidence="6">FAD-binding protein</fullName>
    </submittedName>
</protein>
<dbReference type="GO" id="GO:0008202">
    <property type="term" value="P:steroid metabolic process"/>
    <property type="evidence" value="ECO:0007669"/>
    <property type="project" value="UniProtKB-ARBA"/>
</dbReference>
<dbReference type="InterPro" id="IPR050315">
    <property type="entry name" value="FAD-oxidoreductase_2"/>
</dbReference>
<dbReference type="Gene3D" id="3.90.700.10">
    <property type="entry name" value="Succinate dehydrogenase/fumarate reductase flavoprotein, catalytic domain"/>
    <property type="match status" value="1"/>
</dbReference>
<evidence type="ECO:0000256" key="1">
    <source>
        <dbReference type="ARBA" id="ARBA00001974"/>
    </source>
</evidence>
<dbReference type="Proteomes" id="UP000233276">
    <property type="component" value="Chromosome"/>
</dbReference>
<gene>
    <name evidence="6" type="ORF">CXR34_05695</name>
</gene>
<organism evidence="6 7">
    <name type="scientific">Microbacterium hominis</name>
    <dbReference type="NCBI Taxonomy" id="162426"/>
    <lineage>
        <taxon>Bacteria</taxon>
        <taxon>Bacillati</taxon>
        <taxon>Actinomycetota</taxon>
        <taxon>Actinomycetes</taxon>
        <taxon>Micrococcales</taxon>
        <taxon>Microbacteriaceae</taxon>
        <taxon>Microbacterium</taxon>
    </lineage>
</organism>
<evidence type="ECO:0000256" key="3">
    <source>
        <dbReference type="ARBA" id="ARBA00022827"/>
    </source>
</evidence>
<evidence type="ECO:0000313" key="6">
    <source>
        <dbReference type="EMBL" id="AUG29011.1"/>
    </source>
</evidence>
<dbReference type="Gene3D" id="3.50.50.60">
    <property type="entry name" value="FAD/NAD(P)-binding domain"/>
    <property type="match status" value="1"/>
</dbReference>
<dbReference type="PRINTS" id="PR00368">
    <property type="entry name" value="FADPNR"/>
</dbReference>
<dbReference type="InterPro" id="IPR003953">
    <property type="entry name" value="FAD-dep_OxRdtase_2_FAD-bd"/>
</dbReference>
<evidence type="ECO:0000259" key="5">
    <source>
        <dbReference type="Pfam" id="PF00890"/>
    </source>
</evidence>
<dbReference type="EMBL" id="CP025299">
    <property type="protein sequence ID" value="AUG29011.1"/>
    <property type="molecule type" value="Genomic_DNA"/>
</dbReference>
<proteinExistence type="predicted"/>
<accession>A0A2K9DA34</accession>
<dbReference type="PANTHER" id="PTHR43400">
    <property type="entry name" value="FUMARATE REDUCTASE"/>
    <property type="match status" value="1"/>
</dbReference>
<comment type="cofactor">
    <cofactor evidence="1">
        <name>FAD</name>
        <dbReference type="ChEBI" id="CHEBI:57692"/>
    </cofactor>
</comment>
<dbReference type="KEGG" id="mhos:CXR34_05695"/>
<keyword evidence="3" id="KW-0274">FAD</keyword>
<keyword evidence="4" id="KW-0560">Oxidoreductase</keyword>
<dbReference type="PANTHER" id="PTHR43400:SF10">
    <property type="entry name" value="3-OXOSTEROID 1-DEHYDROGENASE"/>
    <property type="match status" value="1"/>
</dbReference>
<keyword evidence="2" id="KW-0285">Flavoprotein</keyword>
<dbReference type="GO" id="GO:0033765">
    <property type="term" value="F:steroid dehydrogenase activity, acting on the CH-CH group of donors"/>
    <property type="evidence" value="ECO:0007669"/>
    <property type="project" value="UniProtKB-ARBA"/>
</dbReference>
<reference evidence="6 7" key="1">
    <citation type="submission" date="2017-12" db="EMBL/GenBank/DDBJ databases">
        <title>Isolation and characterization of estrogens degradatiion strain Microbacterium hominis SJTG1.</title>
        <authorList>
            <person name="Xiong W."/>
            <person name="Yin C."/>
            <person name="Zheng D."/>
            <person name="Liang R."/>
        </authorList>
    </citation>
    <scope>NUCLEOTIDE SEQUENCE [LARGE SCALE GENOMIC DNA]</scope>
    <source>
        <strain evidence="6 7">SJTG1</strain>
    </source>
</reference>
<evidence type="ECO:0000256" key="4">
    <source>
        <dbReference type="ARBA" id="ARBA00023002"/>
    </source>
</evidence>
<dbReference type="Pfam" id="PF00890">
    <property type="entry name" value="FAD_binding_2"/>
    <property type="match status" value="1"/>
</dbReference>
<dbReference type="AlphaFoldDB" id="A0A2K9DA34"/>
<dbReference type="InterPro" id="IPR027477">
    <property type="entry name" value="Succ_DH/fumarate_Rdtase_cat_sf"/>
</dbReference>
<sequence length="547" mass="55643">MSGVLAGVEQLPPAVDVLVLGSGAAGLVAALRAADAGAVVCVAEKADRLGGTTCAGGGVIWAPATDIAAAAGFADSPRAGRDYLAAASGHVMDAETIEWYVETIREAIAYLDTATRVRLAPLARPDYRGEWPGAAAGGRSLDNEPFDPAPFPGLAEALRPPSYFPLLTMAERDDLDGRAADPTLLADRAARGVRTMGGALVGSLVASALDRGIRVVRGVRADGLERAGDRWRVSFAETTVTAGAVVVATGGFEWNAHLRAAFLPFDVTPISAPSNEGDGLELGLALGAAVADMTEIWGVPVLTPPEQVYDGAPSGRMGNVEMTLPGSLTVNAAGERFVNEALAYADTCRMFGDTDPVTGRPRNSPAWLVFDAAFAQRYPIAGSATGAAPDWAVTAPSVRELGIAIGVDPDGLETTVARFNRDAATGVDTVFGRGASAQDRFLGDATHTPNPCLAPLSTPPYAAVPVRAGALGTSGGLLTDRDSRVLSWSGTPITGLFAAGNVSAGVFRGTYPGGGATLGSAVARAFVAGPAAAAAARAARTLVGAGR</sequence>
<name>A0A2K9DA34_9MICO</name>
<dbReference type="SUPFAM" id="SSF56425">
    <property type="entry name" value="Succinate dehydrogenase/fumarate reductase flavoprotein, catalytic domain"/>
    <property type="match status" value="1"/>
</dbReference>
<feature type="domain" description="FAD-dependent oxidoreductase 2 FAD-binding" evidence="5">
    <location>
        <begin position="16"/>
        <end position="518"/>
    </location>
</feature>
<evidence type="ECO:0000256" key="2">
    <source>
        <dbReference type="ARBA" id="ARBA00022630"/>
    </source>
</evidence>
<dbReference type="SUPFAM" id="SSF51905">
    <property type="entry name" value="FAD/NAD(P)-binding domain"/>
    <property type="match status" value="1"/>
</dbReference>